<dbReference type="AlphaFoldDB" id="A0AAP5AFN0"/>
<sequence length="76" mass="8405">MAPQSKQEVLSPEAVKGIATVLLHANAGRRVQFGGLDLTEMAGRFLERHVREVGLEAADRTFRKQGFALVTNENNR</sequence>
<accession>A0AAP5AFN0</accession>
<protein>
    <submittedName>
        <fullName evidence="1">Uncharacterized protein</fullName>
    </submittedName>
</protein>
<gene>
    <name evidence="1" type="ORF">QE424_000415</name>
</gene>
<evidence type="ECO:0000313" key="1">
    <source>
        <dbReference type="EMBL" id="MDQ1107256.1"/>
    </source>
</evidence>
<proteinExistence type="predicted"/>
<reference evidence="1" key="1">
    <citation type="submission" date="2023-07" db="EMBL/GenBank/DDBJ databases">
        <title>Functional and genomic diversity of the sorghum phyllosphere microbiome.</title>
        <authorList>
            <person name="Shade A."/>
        </authorList>
    </citation>
    <scope>NUCLEOTIDE SEQUENCE</scope>
    <source>
        <strain evidence="1">SORGH_AS_0457</strain>
    </source>
</reference>
<dbReference type="EMBL" id="JAUTAS010000001">
    <property type="protein sequence ID" value="MDQ1107256.1"/>
    <property type="molecule type" value="Genomic_DNA"/>
</dbReference>
<comment type="caution">
    <text evidence="1">The sequence shown here is derived from an EMBL/GenBank/DDBJ whole genome shotgun (WGS) entry which is preliminary data.</text>
</comment>
<dbReference type="Proteomes" id="UP001226084">
    <property type="component" value="Unassembled WGS sequence"/>
</dbReference>
<organism evidence="1 2">
    <name type="scientific">Stenotrophomonas rhizophila</name>
    <dbReference type="NCBI Taxonomy" id="216778"/>
    <lineage>
        <taxon>Bacteria</taxon>
        <taxon>Pseudomonadati</taxon>
        <taxon>Pseudomonadota</taxon>
        <taxon>Gammaproteobacteria</taxon>
        <taxon>Lysobacterales</taxon>
        <taxon>Lysobacteraceae</taxon>
        <taxon>Stenotrophomonas</taxon>
    </lineage>
</organism>
<name>A0AAP5AFN0_9GAMM</name>
<evidence type="ECO:0000313" key="2">
    <source>
        <dbReference type="Proteomes" id="UP001226084"/>
    </source>
</evidence>